<evidence type="ECO:0000313" key="7">
    <source>
        <dbReference type="EMBL" id="MEN7549984.1"/>
    </source>
</evidence>
<dbReference type="InterPro" id="IPR022791">
    <property type="entry name" value="L-PG_synthase/AglD"/>
</dbReference>
<dbReference type="PANTHER" id="PTHR37693">
    <property type="entry name" value="PHOSPHATIDYLGLYCEROL LYSYLTRANSFERASE"/>
    <property type="match status" value="1"/>
</dbReference>
<name>A0AAW9SAH0_9BACT</name>
<feature type="transmembrane region" description="Helical" evidence="6">
    <location>
        <begin position="17"/>
        <end position="38"/>
    </location>
</feature>
<keyword evidence="8" id="KW-1185">Reference proteome</keyword>
<keyword evidence="2" id="KW-1003">Cell membrane</keyword>
<organism evidence="7 8">
    <name type="scientific">Rapidithrix thailandica</name>
    <dbReference type="NCBI Taxonomy" id="413964"/>
    <lineage>
        <taxon>Bacteria</taxon>
        <taxon>Pseudomonadati</taxon>
        <taxon>Bacteroidota</taxon>
        <taxon>Cytophagia</taxon>
        <taxon>Cytophagales</taxon>
        <taxon>Flammeovirgaceae</taxon>
        <taxon>Rapidithrix</taxon>
    </lineage>
</organism>
<dbReference type="GO" id="GO:0005886">
    <property type="term" value="C:plasma membrane"/>
    <property type="evidence" value="ECO:0007669"/>
    <property type="project" value="UniProtKB-SubCell"/>
</dbReference>
<evidence type="ECO:0000256" key="3">
    <source>
        <dbReference type="ARBA" id="ARBA00022692"/>
    </source>
</evidence>
<keyword evidence="5 6" id="KW-0472">Membrane</keyword>
<protein>
    <submittedName>
        <fullName evidence="7">Lysylphosphatidylglycerol synthase transmembrane domain-containing protein</fullName>
    </submittedName>
</protein>
<sequence>MDHKNKKIIQSLNPKKILIPILIGVVVVMFMIFSGDGIDFQEVKVHFQKANIYWFLFALVVLFARDLGYIYRIRHLTDKNLSWVSSVYVILLWEFASAVTPSVVGGTAIAVIIMNQENISFGRSLAYVMLTAVLDNLFFVFASLFVLLALPFDIFPNLKEMTALRFDLPLKSIFILSVSLVAVYTFLMSFGLFFQPRAFKWVLIKATNNRFLRRFRSLAAQSGDDVITASAVLKGERWDYWVKAGLSTIFIWSARYFMLNCLIAAFSGVDVWDHLLIFSRQIIMWVIMLISPTPGSTGTAEYTFELFFGEFFEYSGLALAVALFWRLFTYYAYLGVGAITIPRWIQRVFYKDLKKETQTADESENVLKD</sequence>
<evidence type="ECO:0000256" key="5">
    <source>
        <dbReference type="ARBA" id="ARBA00023136"/>
    </source>
</evidence>
<evidence type="ECO:0000256" key="4">
    <source>
        <dbReference type="ARBA" id="ARBA00022989"/>
    </source>
</evidence>
<gene>
    <name evidence="7" type="ORF">AAG747_18810</name>
</gene>
<feature type="transmembrane region" description="Helical" evidence="6">
    <location>
        <begin position="50"/>
        <end position="71"/>
    </location>
</feature>
<evidence type="ECO:0000256" key="2">
    <source>
        <dbReference type="ARBA" id="ARBA00022475"/>
    </source>
</evidence>
<evidence type="ECO:0000256" key="1">
    <source>
        <dbReference type="ARBA" id="ARBA00004651"/>
    </source>
</evidence>
<keyword evidence="3 6" id="KW-0812">Transmembrane</keyword>
<comment type="caution">
    <text evidence="7">The sequence shown here is derived from an EMBL/GenBank/DDBJ whole genome shotgun (WGS) entry which is preliminary data.</text>
</comment>
<dbReference type="AlphaFoldDB" id="A0AAW9SAH0"/>
<dbReference type="NCBIfam" id="TIGR00374">
    <property type="entry name" value="flippase-like domain"/>
    <property type="match status" value="1"/>
</dbReference>
<keyword evidence="4 6" id="KW-1133">Transmembrane helix</keyword>
<feature type="transmembrane region" description="Helical" evidence="6">
    <location>
        <begin position="172"/>
        <end position="194"/>
    </location>
</feature>
<feature type="transmembrane region" description="Helical" evidence="6">
    <location>
        <begin position="328"/>
        <end position="345"/>
    </location>
</feature>
<evidence type="ECO:0000313" key="8">
    <source>
        <dbReference type="Proteomes" id="UP001403385"/>
    </source>
</evidence>
<proteinExistence type="predicted"/>
<dbReference type="RefSeq" id="WP_346822763.1">
    <property type="nucleotide sequence ID" value="NZ_JBDKWZ010000011.1"/>
</dbReference>
<dbReference type="PANTHER" id="PTHR37693:SF1">
    <property type="entry name" value="INTEGRAL MEMBRANE PROTEIN"/>
    <property type="match status" value="1"/>
</dbReference>
<comment type="subcellular location">
    <subcellularLocation>
        <location evidence="1">Cell membrane</location>
        <topology evidence="1">Multi-pass membrane protein</topology>
    </subcellularLocation>
</comment>
<feature type="transmembrane region" description="Helical" evidence="6">
    <location>
        <begin position="125"/>
        <end position="152"/>
    </location>
</feature>
<dbReference type="Pfam" id="PF03706">
    <property type="entry name" value="LPG_synthase_TM"/>
    <property type="match status" value="1"/>
</dbReference>
<reference evidence="7 8" key="1">
    <citation type="submission" date="2024-04" db="EMBL/GenBank/DDBJ databases">
        <title>Novel genus in family Flammeovirgaceae.</title>
        <authorList>
            <person name="Nguyen T.H."/>
            <person name="Vuong T.Q."/>
            <person name="Le H."/>
            <person name="Kim S.-G."/>
        </authorList>
    </citation>
    <scope>NUCLEOTIDE SEQUENCE [LARGE SCALE GENOMIC DNA]</scope>
    <source>
        <strain evidence="7 8">JCM 23209</strain>
    </source>
</reference>
<feature type="transmembrane region" description="Helical" evidence="6">
    <location>
        <begin position="244"/>
        <end position="265"/>
    </location>
</feature>
<feature type="transmembrane region" description="Helical" evidence="6">
    <location>
        <begin position="91"/>
        <end position="113"/>
    </location>
</feature>
<evidence type="ECO:0000256" key="6">
    <source>
        <dbReference type="SAM" id="Phobius"/>
    </source>
</evidence>
<dbReference type="EMBL" id="JBDKWZ010000011">
    <property type="protein sequence ID" value="MEN7549984.1"/>
    <property type="molecule type" value="Genomic_DNA"/>
</dbReference>
<dbReference type="Proteomes" id="UP001403385">
    <property type="component" value="Unassembled WGS sequence"/>
</dbReference>
<accession>A0AAW9SAH0</accession>